<feature type="domain" description="HTH lacI-type" evidence="4">
    <location>
        <begin position="10"/>
        <end position="64"/>
    </location>
</feature>
<keyword evidence="3" id="KW-0804">Transcription</keyword>
<evidence type="ECO:0000313" key="5">
    <source>
        <dbReference type="EMBL" id="MCP2348269.1"/>
    </source>
</evidence>
<protein>
    <submittedName>
        <fullName evidence="5">DNA-binding LacI/PurR family transcriptional regulator</fullName>
    </submittedName>
</protein>
<dbReference type="CDD" id="cd01392">
    <property type="entry name" value="HTH_LacI"/>
    <property type="match status" value="1"/>
</dbReference>
<organism evidence="5 6">
    <name type="scientific">Nonomuraea roseoviolacea subsp. carminata</name>
    <dbReference type="NCBI Taxonomy" id="160689"/>
    <lineage>
        <taxon>Bacteria</taxon>
        <taxon>Bacillati</taxon>
        <taxon>Actinomycetota</taxon>
        <taxon>Actinomycetes</taxon>
        <taxon>Streptosporangiales</taxon>
        <taxon>Streptosporangiaceae</taxon>
        <taxon>Nonomuraea</taxon>
    </lineage>
</organism>
<dbReference type="Pfam" id="PF13377">
    <property type="entry name" value="Peripla_BP_3"/>
    <property type="match status" value="1"/>
</dbReference>
<dbReference type="PANTHER" id="PTHR30146">
    <property type="entry name" value="LACI-RELATED TRANSCRIPTIONAL REPRESSOR"/>
    <property type="match status" value="1"/>
</dbReference>
<name>A0ABT1K2N8_9ACTN</name>
<evidence type="ECO:0000259" key="4">
    <source>
        <dbReference type="PROSITE" id="PS50932"/>
    </source>
</evidence>
<evidence type="ECO:0000256" key="3">
    <source>
        <dbReference type="ARBA" id="ARBA00023163"/>
    </source>
</evidence>
<dbReference type="Pfam" id="PF00356">
    <property type="entry name" value="LacI"/>
    <property type="match status" value="1"/>
</dbReference>
<dbReference type="GO" id="GO:0003677">
    <property type="term" value="F:DNA binding"/>
    <property type="evidence" value="ECO:0007669"/>
    <property type="project" value="UniProtKB-KW"/>
</dbReference>
<evidence type="ECO:0000256" key="2">
    <source>
        <dbReference type="ARBA" id="ARBA00023125"/>
    </source>
</evidence>
<dbReference type="SUPFAM" id="SSF47413">
    <property type="entry name" value="lambda repressor-like DNA-binding domains"/>
    <property type="match status" value="1"/>
</dbReference>
<dbReference type="PROSITE" id="PS50932">
    <property type="entry name" value="HTH_LACI_2"/>
    <property type="match status" value="1"/>
</dbReference>
<dbReference type="RefSeq" id="WP_253771864.1">
    <property type="nucleotide sequence ID" value="NZ_BAAAVE010000006.1"/>
</dbReference>
<dbReference type="Proteomes" id="UP001320766">
    <property type="component" value="Unassembled WGS sequence"/>
</dbReference>
<dbReference type="Gene3D" id="3.40.50.2300">
    <property type="match status" value="2"/>
</dbReference>
<dbReference type="EMBL" id="JAMZEC010000001">
    <property type="protein sequence ID" value="MCP2348269.1"/>
    <property type="molecule type" value="Genomic_DNA"/>
</dbReference>
<dbReference type="InterPro" id="IPR046335">
    <property type="entry name" value="LacI/GalR-like_sensor"/>
</dbReference>
<dbReference type="PANTHER" id="PTHR30146:SF147">
    <property type="entry name" value="HTH-TYPE TRANSCRIPTIONAL REGULATOR DEGA"/>
    <property type="match status" value="1"/>
</dbReference>
<comment type="caution">
    <text evidence="5">The sequence shown here is derived from an EMBL/GenBank/DDBJ whole genome shotgun (WGS) entry which is preliminary data.</text>
</comment>
<keyword evidence="2 5" id="KW-0238">DNA-binding</keyword>
<dbReference type="InterPro" id="IPR028082">
    <property type="entry name" value="Peripla_BP_I"/>
</dbReference>
<dbReference type="InterPro" id="IPR000843">
    <property type="entry name" value="HTH_LacI"/>
</dbReference>
<dbReference type="SMART" id="SM00354">
    <property type="entry name" value="HTH_LACI"/>
    <property type="match status" value="1"/>
</dbReference>
<reference evidence="5 6" key="1">
    <citation type="submission" date="2022-06" db="EMBL/GenBank/DDBJ databases">
        <title>Sequencing the genomes of 1000 actinobacteria strains.</title>
        <authorList>
            <person name="Klenk H.-P."/>
        </authorList>
    </citation>
    <scope>NUCLEOTIDE SEQUENCE [LARGE SCALE GENOMIC DNA]</scope>
    <source>
        <strain evidence="5 6">DSM 44170</strain>
    </source>
</reference>
<gene>
    <name evidence="5" type="ORF">HD595_004391</name>
</gene>
<sequence length="341" mass="36139">MGHHKKGQSVSISDVARVAGVAKSTVSRAFIHPTLVAAPTRERIRRIADEMGFRPSRVARALSTGRTGLVGLVVPTLSNPFFGPLVAAMQQAAEEEDRQIVLMISELSAERETRIVERLSREVDGLIVATSLCEEAFLRKVAKEIPLVLVDRKVGRLASVLIDTPSGVAAIADHLIGMGHRRLCYVSGPPGSWADAPRIAALRTRAEQSGAEIVVAGPIPPTVDAGIEIAETVAAAGVTAVIGYNSATVLGLLHGLGTRGVRVPEDVSVASADDFILLQSTKPAVTVLHLPLEEAGQAAVRMLERLLRGERPGRPVVIGPRLVIRESTLRARPPGQQAGQS</sequence>
<keyword evidence="6" id="KW-1185">Reference proteome</keyword>
<accession>A0ABT1K2N8</accession>
<dbReference type="SUPFAM" id="SSF53822">
    <property type="entry name" value="Periplasmic binding protein-like I"/>
    <property type="match status" value="1"/>
</dbReference>
<dbReference type="CDD" id="cd06267">
    <property type="entry name" value="PBP1_LacI_sugar_binding-like"/>
    <property type="match status" value="1"/>
</dbReference>
<proteinExistence type="predicted"/>
<evidence type="ECO:0000256" key="1">
    <source>
        <dbReference type="ARBA" id="ARBA00023015"/>
    </source>
</evidence>
<evidence type="ECO:0000313" key="6">
    <source>
        <dbReference type="Proteomes" id="UP001320766"/>
    </source>
</evidence>
<dbReference type="Gene3D" id="1.10.260.40">
    <property type="entry name" value="lambda repressor-like DNA-binding domains"/>
    <property type="match status" value="1"/>
</dbReference>
<dbReference type="InterPro" id="IPR010982">
    <property type="entry name" value="Lambda_DNA-bd_dom_sf"/>
</dbReference>
<keyword evidence="1" id="KW-0805">Transcription regulation</keyword>